<protein>
    <submittedName>
        <fullName evidence="1">Uncharacterized protein</fullName>
    </submittedName>
</protein>
<sequence>MIIKKLVLAVQQRLLHQLAVYKMGMIFMYSIVKQKWALSQDNYMMNFVAFNLVIKKHRKTGLSK</sequence>
<dbReference type="AlphaFoldDB" id="W7CU71"/>
<comment type="caution">
    <text evidence="1">The sequence shown here is derived from an EMBL/GenBank/DDBJ whole genome shotgun (WGS) entry which is preliminary data.</text>
</comment>
<reference evidence="1 2" key="1">
    <citation type="submission" date="2012-12" db="EMBL/GenBank/DDBJ databases">
        <title>Novel taxa of Listeriaceae from agricultural environments in the United States.</title>
        <authorList>
            <person name="den Bakker H.C."/>
            <person name="Allred A."/>
            <person name="Warchocki S."/>
            <person name="Wright E.M."/>
            <person name="Burrell A."/>
            <person name="Nightingale K.K."/>
            <person name="Kephart D."/>
            <person name="Wiedmann M."/>
        </authorList>
    </citation>
    <scope>NUCLEOTIDE SEQUENCE [LARGE SCALE GENOMIC DNA]</scope>
    <source>
        <strain evidence="1 2">FSL S10-1203</strain>
    </source>
</reference>
<proteinExistence type="predicted"/>
<accession>W7CU71</accession>
<dbReference type="EMBL" id="AODM01000100">
    <property type="protein sequence ID" value="EUJ43204.1"/>
    <property type="molecule type" value="Genomic_DNA"/>
</dbReference>
<evidence type="ECO:0000313" key="2">
    <source>
        <dbReference type="Proteomes" id="UP000019241"/>
    </source>
</evidence>
<evidence type="ECO:0000313" key="1">
    <source>
        <dbReference type="EMBL" id="EUJ43204.1"/>
    </source>
</evidence>
<name>W7CU71_9LIST</name>
<dbReference type="Proteomes" id="UP000019241">
    <property type="component" value="Unassembled WGS sequence"/>
</dbReference>
<organism evidence="1 2">
    <name type="scientific">Listeria fleischmannii FSL S10-1203</name>
    <dbReference type="NCBI Taxonomy" id="1265822"/>
    <lineage>
        <taxon>Bacteria</taxon>
        <taxon>Bacillati</taxon>
        <taxon>Bacillota</taxon>
        <taxon>Bacilli</taxon>
        <taxon>Bacillales</taxon>
        <taxon>Listeriaceae</taxon>
        <taxon>Listeria</taxon>
    </lineage>
</organism>
<gene>
    <name evidence="1" type="ORF">MCOL2_20743</name>
</gene>